<dbReference type="Gene3D" id="3.40.50.300">
    <property type="entry name" value="P-loop containing nucleotide triphosphate hydrolases"/>
    <property type="match status" value="1"/>
</dbReference>
<evidence type="ECO:0000256" key="2">
    <source>
        <dbReference type="SAM" id="MobiDB-lite"/>
    </source>
</evidence>
<dbReference type="SUPFAM" id="SSF52540">
    <property type="entry name" value="P-loop containing nucleoside triphosphate hydrolases"/>
    <property type="match status" value="1"/>
</dbReference>
<dbReference type="Pfam" id="PF13469">
    <property type="entry name" value="Sulfotransfer_3"/>
    <property type="match status" value="1"/>
</dbReference>
<evidence type="ECO:0000313" key="3">
    <source>
        <dbReference type="EMBL" id="MDT9592603.1"/>
    </source>
</evidence>
<dbReference type="Proteomes" id="UP001268542">
    <property type="component" value="Unassembled WGS sequence"/>
</dbReference>
<dbReference type="RefSeq" id="WP_315732026.1">
    <property type="nucleotide sequence ID" value="NZ_JAVYII010000002.1"/>
</dbReference>
<proteinExistence type="predicted"/>
<sequence length="321" mass="35513">MTTRRPPDFFLVGVPKAGTTALHAALAQHPGLHLSPVKEPKYYLCGDAPPPAYVGPGDAHSQREWIWRREDYLAQFDAAPEGALRGESTPFYLYSRDARRRIAADNPAARIVAVLRDPVDRAYSNWMHLWMDGLEPVGDLVAAARLERERVDAGWAPFWHYSGLGRYGEQLADLYALFDREQVLVLRYREIVDAPATTLARVFAHLGVPGIEVAEIPSDNSRGYVGPGLRAAVLGRVIRAGAYAGQFAAPEHWRRISVPIVGQLHRGGAASRPRLTPEQRAELLAPHREDIAQLEEVTGESFADWLDPDRTGGTFASRRGA</sequence>
<name>A0ABU3PTR9_9ACTN</name>
<gene>
    <name evidence="3" type="ORF">RDV89_05975</name>
</gene>
<protein>
    <submittedName>
        <fullName evidence="3">Sulfotransferase</fullName>
        <ecNumber evidence="3">2.8.2.-</ecNumber>
    </submittedName>
</protein>
<keyword evidence="1 3" id="KW-0808">Transferase</keyword>
<dbReference type="EMBL" id="JAVYII010000002">
    <property type="protein sequence ID" value="MDT9592603.1"/>
    <property type="molecule type" value="Genomic_DNA"/>
</dbReference>
<feature type="region of interest" description="Disordered" evidence="2">
    <location>
        <begin position="302"/>
        <end position="321"/>
    </location>
</feature>
<dbReference type="InterPro" id="IPR027417">
    <property type="entry name" value="P-loop_NTPase"/>
</dbReference>
<dbReference type="PANTHER" id="PTHR10605">
    <property type="entry name" value="HEPARAN SULFATE SULFOTRANSFERASE"/>
    <property type="match status" value="1"/>
</dbReference>
<dbReference type="EC" id="2.8.2.-" evidence="3"/>
<dbReference type="PANTHER" id="PTHR10605:SF56">
    <property type="entry name" value="BIFUNCTIONAL HEPARAN SULFATE N-DEACETYLASE_N-SULFOTRANSFERASE"/>
    <property type="match status" value="1"/>
</dbReference>
<accession>A0ABU3PTR9</accession>
<dbReference type="GO" id="GO:0016740">
    <property type="term" value="F:transferase activity"/>
    <property type="evidence" value="ECO:0007669"/>
    <property type="project" value="UniProtKB-KW"/>
</dbReference>
<organism evidence="3 4">
    <name type="scientific">Nocardioides imazamoxiresistens</name>
    <dbReference type="NCBI Taxonomy" id="3231893"/>
    <lineage>
        <taxon>Bacteria</taxon>
        <taxon>Bacillati</taxon>
        <taxon>Actinomycetota</taxon>
        <taxon>Actinomycetes</taxon>
        <taxon>Propionibacteriales</taxon>
        <taxon>Nocardioidaceae</taxon>
        <taxon>Nocardioides</taxon>
    </lineage>
</organism>
<evidence type="ECO:0000256" key="1">
    <source>
        <dbReference type="ARBA" id="ARBA00022679"/>
    </source>
</evidence>
<evidence type="ECO:0000313" key="4">
    <source>
        <dbReference type="Proteomes" id="UP001268542"/>
    </source>
</evidence>
<dbReference type="InterPro" id="IPR037359">
    <property type="entry name" value="NST/OST"/>
</dbReference>
<keyword evidence="4" id="KW-1185">Reference proteome</keyword>
<comment type="caution">
    <text evidence="3">The sequence shown here is derived from an EMBL/GenBank/DDBJ whole genome shotgun (WGS) entry which is preliminary data.</text>
</comment>
<reference evidence="3 4" key="1">
    <citation type="submission" date="2023-08" db="EMBL/GenBank/DDBJ databases">
        <title>Nocardioides seae sp. nov., a bacterium isolated from a soil.</title>
        <authorList>
            <person name="Wang X."/>
        </authorList>
    </citation>
    <scope>NUCLEOTIDE SEQUENCE [LARGE SCALE GENOMIC DNA]</scope>
    <source>
        <strain evidence="3 4">YZH12</strain>
    </source>
</reference>